<dbReference type="SUPFAM" id="SSF51215">
    <property type="entry name" value="Regulatory protein AraC"/>
    <property type="match status" value="1"/>
</dbReference>
<evidence type="ECO:0000256" key="3">
    <source>
        <dbReference type="ARBA" id="ARBA00023163"/>
    </source>
</evidence>
<dbReference type="Pfam" id="PF12833">
    <property type="entry name" value="HTH_18"/>
    <property type="match status" value="1"/>
</dbReference>
<dbReference type="EMBL" id="BMFU01000003">
    <property type="protein sequence ID" value="GGH56892.1"/>
    <property type="molecule type" value="Genomic_DNA"/>
</dbReference>
<organism evidence="5 6">
    <name type="scientific">Paenibacillus silvae</name>
    <dbReference type="NCBI Taxonomy" id="1325358"/>
    <lineage>
        <taxon>Bacteria</taxon>
        <taxon>Bacillati</taxon>
        <taxon>Bacillota</taxon>
        <taxon>Bacilli</taxon>
        <taxon>Bacillales</taxon>
        <taxon>Paenibacillaceae</taxon>
        <taxon>Paenibacillus</taxon>
    </lineage>
</organism>
<evidence type="ECO:0000256" key="1">
    <source>
        <dbReference type="ARBA" id="ARBA00023015"/>
    </source>
</evidence>
<dbReference type="Pfam" id="PF02311">
    <property type="entry name" value="AraC_binding"/>
    <property type="match status" value="1"/>
</dbReference>
<proteinExistence type="predicted"/>
<dbReference type="Proteomes" id="UP000652153">
    <property type="component" value="Unassembled WGS sequence"/>
</dbReference>
<dbReference type="Gene3D" id="1.10.10.60">
    <property type="entry name" value="Homeodomain-like"/>
    <property type="match status" value="2"/>
</dbReference>
<keyword evidence="3" id="KW-0804">Transcription</keyword>
<keyword evidence="1" id="KW-0805">Transcription regulation</keyword>
<dbReference type="PANTHER" id="PTHR43280">
    <property type="entry name" value="ARAC-FAMILY TRANSCRIPTIONAL REGULATOR"/>
    <property type="match status" value="1"/>
</dbReference>
<sequence length="297" mass="34354">MRQLSNAYLGWFTSDVQFPFYIQYGGHDEDTELHRHADFSELVIVLKGHATHIVNNESFFIKKGNAFVINGSTPHAYREPHDFQICNIMFRPEMLASIGPDLRKSNGFQALFVLEPMYRNAHSYASKLALPISGLDYVESLISMMIEEYHNRQQGYQTMLLSRFTEMVVYLSRHYDTQENGIEGNHLMHLANAISYIEDHYLEPLSLEEIAGHSNVSMRHLNRIFQSYYGTTPISYMHKLRLEKACHLLKYSSLPITEVSYECGYNDSNYFTRQFTKAYGRSPKGFRQNAGAKDDVD</sequence>
<keyword evidence="2" id="KW-0238">DNA-binding</keyword>
<protein>
    <recommendedName>
        <fullName evidence="4">HTH araC/xylS-type domain-containing protein</fullName>
    </recommendedName>
</protein>
<feature type="domain" description="HTH araC/xylS-type" evidence="4">
    <location>
        <begin position="191"/>
        <end position="289"/>
    </location>
</feature>
<dbReference type="Gene3D" id="2.60.120.10">
    <property type="entry name" value="Jelly Rolls"/>
    <property type="match status" value="1"/>
</dbReference>
<evidence type="ECO:0000256" key="2">
    <source>
        <dbReference type="ARBA" id="ARBA00023125"/>
    </source>
</evidence>
<dbReference type="InterPro" id="IPR018060">
    <property type="entry name" value="HTH_AraC"/>
</dbReference>
<dbReference type="InterPro" id="IPR037923">
    <property type="entry name" value="HTH-like"/>
</dbReference>
<evidence type="ECO:0000259" key="4">
    <source>
        <dbReference type="PROSITE" id="PS01124"/>
    </source>
</evidence>
<dbReference type="PANTHER" id="PTHR43280:SF28">
    <property type="entry name" value="HTH-TYPE TRANSCRIPTIONAL ACTIVATOR RHAS"/>
    <property type="match status" value="1"/>
</dbReference>
<name>A0ABQ1ZBQ1_9BACL</name>
<dbReference type="PROSITE" id="PS00041">
    <property type="entry name" value="HTH_ARAC_FAMILY_1"/>
    <property type="match status" value="1"/>
</dbReference>
<comment type="caution">
    <text evidence="5">The sequence shown here is derived from an EMBL/GenBank/DDBJ whole genome shotgun (WGS) entry which is preliminary data.</text>
</comment>
<evidence type="ECO:0000313" key="5">
    <source>
        <dbReference type="EMBL" id="GGH56892.1"/>
    </source>
</evidence>
<gene>
    <name evidence="5" type="ORF">GCM10008014_27990</name>
</gene>
<dbReference type="SMART" id="SM00342">
    <property type="entry name" value="HTH_ARAC"/>
    <property type="match status" value="1"/>
</dbReference>
<dbReference type="PRINTS" id="PR00032">
    <property type="entry name" value="HTHARAC"/>
</dbReference>
<dbReference type="InterPro" id="IPR003313">
    <property type="entry name" value="AraC-bd"/>
</dbReference>
<dbReference type="InterPro" id="IPR018062">
    <property type="entry name" value="HTH_AraC-typ_CS"/>
</dbReference>
<dbReference type="PROSITE" id="PS01124">
    <property type="entry name" value="HTH_ARAC_FAMILY_2"/>
    <property type="match status" value="1"/>
</dbReference>
<keyword evidence="6" id="KW-1185">Reference proteome</keyword>
<accession>A0ABQ1ZBQ1</accession>
<dbReference type="InterPro" id="IPR014710">
    <property type="entry name" value="RmlC-like_jellyroll"/>
</dbReference>
<dbReference type="InterPro" id="IPR020449">
    <property type="entry name" value="Tscrpt_reg_AraC-type_HTH"/>
</dbReference>
<evidence type="ECO:0000313" key="6">
    <source>
        <dbReference type="Proteomes" id="UP000652153"/>
    </source>
</evidence>
<dbReference type="SUPFAM" id="SSF46689">
    <property type="entry name" value="Homeodomain-like"/>
    <property type="match status" value="2"/>
</dbReference>
<dbReference type="InterPro" id="IPR009057">
    <property type="entry name" value="Homeodomain-like_sf"/>
</dbReference>
<reference evidence="6" key="1">
    <citation type="journal article" date="2019" name="Int. J. Syst. Evol. Microbiol.">
        <title>The Global Catalogue of Microorganisms (GCM) 10K type strain sequencing project: providing services to taxonomists for standard genome sequencing and annotation.</title>
        <authorList>
            <consortium name="The Broad Institute Genomics Platform"/>
            <consortium name="The Broad Institute Genome Sequencing Center for Infectious Disease"/>
            <person name="Wu L."/>
            <person name="Ma J."/>
        </authorList>
    </citation>
    <scope>NUCLEOTIDE SEQUENCE [LARGE SCALE GENOMIC DNA]</scope>
    <source>
        <strain evidence="6">CGMCC 1.12770</strain>
    </source>
</reference>